<geneLocation type="plasmid" evidence="4 5">
    <name>unnamed2</name>
</geneLocation>
<keyword evidence="2" id="KW-0732">Signal</keyword>
<evidence type="ECO:0000256" key="1">
    <source>
        <dbReference type="SAM" id="MobiDB-lite"/>
    </source>
</evidence>
<feature type="compositionally biased region" description="Low complexity" evidence="1">
    <location>
        <begin position="219"/>
        <end position="229"/>
    </location>
</feature>
<evidence type="ECO:0000259" key="3">
    <source>
        <dbReference type="Pfam" id="PF14326"/>
    </source>
</evidence>
<evidence type="ECO:0000313" key="4">
    <source>
        <dbReference type="EMBL" id="UWQ43679.1"/>
    </source>
</evidence>
<feature type="region of interest" description="Disordered" evidence="1">
    <location>
        <begin position="209"/>
        <end position="245"/>
    </location>
</feature>
<sequence length="520" mass="52353">MRTPAIWVLGLAASALVHAGGAAALLISLTPDPLPQQPAPESALNLQAHRIPRSEAVPQAAKGKQAPESQAQSQGLSAGSIPLSKAHSKAPAASRLASAAPPATSLAPAAAQAPAASPAASPAQALPDKLVSASAPAASLPDVRPAVLAAVATEPRSAQAAPATVAVQPAAAAAAAPVLLAAAPETAITLTDAPAPRAAAATVRPNAAALPQTPPASQPSPEAQPVSAPLADTAPPARQTPAAIPEAPRIKAALAFQGGSGGIDPVSLAAFQSFMQPGDAVAGGDPLRDGISGILAAVPCSRLQAAFVPETATLELRGHLPEDGLRNPILAALQAQMGADITVSDQMRLLPRPQCGALAGIARVGLPQSTDQITNPLLVGADAHARVLDYSGGERLFFDLTAPDYPAYVYVDYFDAGGAVLHLSPNELAPLAQAAPKSALRVGAKEAGDAGLHITVGPPYGQEIAVAFAASHPLYDGPRPLSEPAAPYLGFLRAQVADARAQYPDFKGEWVYFLITTHAP</sequence>
<evidence type="ECO:0000256" key="2">
    <source>
        <dbReference type="SAM" id="SignalP"/>
    </source>
</evidence>
<reference evidence="4" key="1">
    <citation type="submission" date="2021-08" db="EMBL/GenBank/DDBJ databases">
        <authorList>
            <person name="Nwanade C."/>
            <person name="Wang M."/>
            <person name="Masoudi A."/>
            <person name="Yu Z."/>
            <person name="Liu J."/>
        </authorList>
    </citation>
    <scope>NUCLEOTIDE SEQUENCE</scope>
    <source>
        <strain evidence="4">S166</strain>
        <plasmid evidence="4">unnamed2</plasmid>
    </source>
</reference>
<feature type="region of interest" description="Disordered" evidence="1">
    <location>
        <begin position="55"/>
        <end position="84"/>
    </location>
</feature>
<name>A0ABY5WQK3_9RHOB</name>
<accession>A0ABY5WQK3</accession>
<feature type="domain" description="DUF4384" evidence="3">
    <location>
        <begin position="390"/>
        <end position="473"/>
    </location>
</feature>
<feature type="signal peptide" evidence="2">
    <location>
        <begin position="1"/>
        <end position="19"/>
    </location>
</feature>
<dbReference type="InterPro" id="IPR025493">
    <property type="entry name" value="DUF4384"/>
</dbReference>
<dbReference type="EMBL" id="CP081053">
    <property type="protein sequence ID" value="UWQ43679.1"/>
    <property type="molecule type" value="Genomic_DNA"/>
</dbReference>
<keyword evidence="5" id="KW-1185">Reference proteome</keyword>
<organism evidence="4 5">
    <name type="scientific">Leisingera aquaemixtae</name>
    <dbReference type="NCBI Taxonomy" id="1396826"/>
    <lineage>
        <taxon>Bacteria</taxon>
        <taxon>Pseudomonadati</taxon>
        <taxon>Pseudomonadota</taxon>
        <taxon>Alphaproteobacteria</taxon>
        <taxon>Rhodobacterales</taxon>
        <taxon>Roseobacteraceae</taxon>
        <taxon>Leisingera</taxon>
    </lineage>
</organism>
<dbReference type="Pfam" id="PF14326">
    <property type="entry name" value="DUF4384"/>
    <property type="match status" value="1"/>
</dbReference>
<evidence type="ECO:0000313" key="5">
    <source>
        <dbReference type="Proteomes" id="UP001058514"/>
    </source>
</evidence>
<feature type="chain" id="PRO_5045543467" evidence="2">
    <location>
        <begin position="20"/>
        <end position="520"/>
    </location>
</feature>
<keyword evidence="4" id="KW-0614">Plasmid</keyword>
<gene>
    <name evidence="4" type="ORF">K3718_19540</name>
</gene>
<proteinExistence type="predicted"/>
<dbReference type="Proteomes" id="UP001058514">
    <property type="component" value="Plasmid unnamed2"/>
</dbReference>
<dbReference type="RefSeq" id="WP_259966011.1">
    <property type="nucleotide sequence ID" value="NZ_CP081053.1"/>
</dbReference>
<protein>
    <submittedName>
        <fullName evidence="4">DUF4384 domain-containing protein</fullName>
    </submittedName>
</protein>
<feature type="compositionally biased region" description="Low complexity" evidence="1">
    <location>
        <begin position="69"/>
        <end position="80"/>
    </location>
</feature>